<accession>A0A2J8B2F2</accession>
<proteinExistence type="predicted"/>
<dbReference type="SUPFAM" id="SSF46785">
    <property type="entry name" value="Winged helix' DNA-binding domain"/>
    <property type="match status" value="1"/>
</dbReference>
<protein>
    <recommendedName>
        <fullName evidence="3">Winged helix-turn-helix transcriptional regulator</fullName>
    </recommendedName>
</protein>
<dbReference type="InterPro" id="IPR036390">
    <property type="entry name" value="WH_DNA-bd_sf"/>
</dbReference>
<dbReference type="EMBL" id="NBZD01000002">
    <property type="protein sequence ID" value="PNH18943.1"/>
    <property type="molecule type" value="Genomic_DNA"/>
</dbReference>
<gene>
    <name evidence="1" type="ORF">B7R76_05215</name>
</gene>
<name>A0A2J8B2F2_9FIRM</name>
<dbReference type="InterPro" id="IPR036388">
    <property type="entry name" value="WH-like_DNA-bd_sf"/>
</dbReference>
<reference evidence="2" key="1">
    <citation type="submission" date="2017-04" db="EMBL/GenBank/DDBJ databases">
        <authorList>
            <person name="Bumgarner R.E."/>
            <person name="Fredricks D.N."/>
            <person name="Srinivasan S."/>
        </authorList>
    </citation>
    <scope>NUCLEOTIDE SEQUENCE [LARGE SCALE GENOMIC DNA]</scope>
    <source>
        <strain evidence="2">KA00405</strain>
    </source>
</reference>
<sequence>MHLHFRTLQSALINQTKVPKRQDDVLSGVLNDVLVDKIIEVIQNDPKITQVELVKILNIPYRSLQRKMDEMKDSGRIERIGGKRYGHWKINE</sequence>
<dbReference type="Pfam" id="PF13412">
    <property type="entry name" value="HTH_24"/>
    <property type="match status" value="1"/>
</dbReference>
<comment type="caution">
    <text evidence="1">The sequence shown here is derived from an EMBL/GenBank/DDBJ whole genome shotgun (WGS) entry which is preliminary data.</text>
</comment>
<evidence type="ECO:0000313" key="2">
    <source>
        <dbReference type="Proteomes" id="UP000236394"/>
    </source>
</evidence>
<dbReference type="Gene3D" id="1.10.10.10">
    <property type="entry name" value="Winged helix-like DNA-binding domain superfamily/Winged helix DNA-binding domain"/>
    <property type="match status" value="1"/>
</dbReference>
<organism evidence="1 2">
    <name type="scientific">Mageeibacillus indolicus</name>
    <dbReference type="NCBI Taxonomy" id="884684"/>
    <lineage>
        <taxon>Bacteria</taxon>
        <taxon>Bacillati</taxon>
        <taxon>Bacillota</taxon>
        <taxon>Clostridia</taxon>
        <taxon>Eubacteriales</taxon>
        <taxon>Oscillospiraceae</taxon>
        <taxon>Mageeibacillus</taxon>
    </lineage>
</organism>
<evidence type="ECO:0000313" key="1">
    <source>
        <dbReference type="EMBL" id="PNH18943.1"/>
    </source>
</evidence>
<dbReference type="Proteomes" id="UP000236394">
    <property type="component" value="Unassembled WGS sequence"/>
</dbReference>
<dbReference type="AlphaFoldDB" id="A0A2J8B2F2"/>
<evidence type="ECO:0008006" key="3">
    <source>
        <dbReference type="Google" id="ProtNLM"/>
    </source>
</evidence>